<sequence length="78" mass="8502">MLDRAINLLDGYLGDTDPNIGELSQEEIETQHPVLAALQILVALRDQTPRSAPIPMYAHGDTVCTYPCQGKARGHCTP</sequence>
<reference evidence="1 2" key="1">
    <citation type="journal article" date="2006" name="J. Bacteriol.">
        <title>Divergence and mosaicism among virulent soil phages of the Burkholderia cepacia complex.</title>
        <authorList>
            <person name="Summer E.J."/>
            <person name="Gonzalez C.F."/>
            <person name="Bomer M."/>
            <person name="Carlile T."/>
            <person name="Embry A."/>
            <person name="Kucherka A.M."/>
            <person name="Lee J."/>
            <person name="Mebane L."/>
            <person name="Morrison W.C."/>
            <person name="Mark L."/>
            <person name="King M.D."/>
            <person name="LiPuma J.J."/>
            <person name="Vidaver A.K."/>
            <person name="Young R."/>
        </authorList>
    </citation>
    <scope>NUCLEOTIDE SEQUENCE</scope>
</reference>
<name>Q6UK91_9CAUD</name>
<organism evidence="1 2">
    <name type="scientific">Burkholderia phage Bcep43</name>
    <dbReference type="NCBI Taxonomy" id="2883945"/>
    <lineage>
        <taxon>Viruses</taxon>
        <taxon>Duplodnaviria</taxon>
        <taxon>Heunggongvirae</taxon>
        <taxon>Uroviricota</taxon>
        <taxon>Caudoviricetes</taxon>
        <taxon>Naesvirus</taxon>
        <taxon>Naesvirus bcep43</taxon>
    </lineage>
</organism>
<dbReference type="GeneID" id="2716797"/>
<dbReference type="EMBL" id="AY368235">
    <property type="protein sequence ID" value="AAR89351.1"/>
    <property type="molecule type" value="Genomic_DNA"/>
</dbReference>
<evidence type="ECO:0000313" key="1">
    <source>
        <dbReference type="EMBL" id="AAR89351.1"/>
    </source>
</evidence>
<protein>
    <submittedName>
        <fullName evidence="1">Gp60</fullName>
    </submittedName>
</protein>
<dbReference type="KEGG" id="vg:2716797"/>
<proteinExistence type="predicted"/>
<gene>
    <name evidence="1" type="primary">Bcep43-60</name>
</gene>
<dbReference type="Proteomes" id="UP000001248">
    <property type="component" value="Genome"/>
</dbReference>
<accession>Q6UK91</accession>
<evidence type="ECO:0000313" key="2">
    <source>
        <dbReference type="Proteomes" id="UP000001248"/>
    </source>
</evidence>
<dbReference type="RefSeq" id="NP_958165.1">
    <property type="nucleotide sequence ID" value="NC_005342.2"/>
</dbReference>
<keyword evidence="2" id="KW-1185">Reference proteome</keyword>